<name>A0A4V2JQF2_9BACT</name>
<dbReference type="EMBL" id="QPGR01000012">
    <property type="protein sequence ID" value="TBR79940.1"/>
    <property type="molecule type" value="Genomic_DNA"/>
</dbReference>
<gene>
    <name evidence="2" type="ORF">DU473_06430</name>
</gene>
<proteinExistence type="predicted"/>
<comment type="caution">
    <text evidence="2">The sequence shown here is derived from an EMBL/GenBank/DDBJ whole genome shotgun (WGS) entry which is preliminary data.</text>
</comment>
<reference evidence="2 3" key="1">
    <citation type="submission" date="2018-07" db="EMBL/GenBank/DDBJ databases">
        <title>Campylobacter zealandensis sp. nov., isolated from birds and water in New Zealand.</title>
        <authorList>
            <person name="Wilkinson D.A."/>
            <person name="Biggs P.J."/>
            <person name="French N.P."/>
            <person name="Midwinter A.C."/>
        </authorList>
    </citation>
    <scope>NUCLEOTIDE SEQUENCE [LARGE SCALE GENOMIC DNA]</scope>
    <source>
        <strain evidence="2 3">B423b</strain>
    </source>
</reference>
<dbReference type="OrthoDB" id="5471138at2"/>
<dbReference type="SMART" id="SM00450">
    <property type="entry name" value="RHOD"/>
    <property type="match status" value="1"/>
</dbReference>
<dbReference type="RefSeq" id="WP_131163489.1">
    <property type="nucleotide sequence ID" value="NZ_CP076657.1"/>
</dbReference>
<dbReference type="Pfam" id="PF00581">
    <property type="entry name" value="Rhodanese"/>
    <property type="match status" value="1"/>
</dbReference>
<evidence type="ECO:0000259" key="1">
    <source>
        <dbReference type="PROSITE" id="PS50206"/>
    </source>
</evidence>
<evidence type="ECO:0000313" key="2">
    <source>
        <dbReference type="EMBL" id="TBR79940.1"/>
    </source>
</evidence>
<sequence>MITNIAITKAKLNEYQIFDVRTPLEWEEGVLENAELVYLYDNQGFINPNFSQEVKEKLNGKPLAFVCRSGNRSQIAAQIVQDELGLSSTNLEGGMMAYYKEK</sequence>
<dbReference type="AlphaFoldDB" id="A0A4V2JQF2"/>
<dbReference type="CDD" id="cd00158">
    <property type="entry name" value="RHOD"/>
    <property type="match status" value="1"/>
</dbReference>
<dbReference type="Proteomes" id="UP000292583">
    <property type="component" value="Unassembled WGS sequence"/>
</dbReference>
<dbReference type="Gene3D" id="3.40.250.10">
    <property type="entry name" value="Rhodanese-like domain"/>
    <property type="match status" value="1"/>
</dbReference>
<dbReference type="InterPro" id="IPR001763">
    <property type="entry name" value="Rhodanese-like_dom"/>
</dbReference>
<feature type="domain" description="Rhodanese" evidence="1">
    <location>
        <begin position="11"/>
        <end position="102"/>
    </location>
</feature>
<protein>
    <submittedName>
        <fullName evidence="2">Rhodanese-like domain-containing protein</fullName>
    </submittedName>
</protein>
<organism evidence="2 3">
    <name type="scientific">Campylobacter novaezeelandiae</name>
    <dbReference type="NCBI Taxonomy" id="2267891"/>
    <lineage>
        <taxon>Bacteria</taxon>
        <taxon>Pseudomonadati</taxon>
        <taxon>Campylobacterota</taxon>
        <taxon>Epsilonproteobacteria</taxon>
        <taxon>Campylobacterales</taxon>
        <taxon>Campylobacteraceae</taxon>
        <taxon>Campylobacter</taxon>
    </lineage>
</organism>
<accession>A0A4V2JQF2</accession>
<dbReference type="PROSITE" id="PS50206">
    <property type="entry name" value="RHODANESE_3"/>
    <property type="match status" value="1"/>
</dbReference>
<evidence type="ECO:0000313" key="3">
    <source>
        <dbReference type="Proteomes" id="UP000292583"/>
    </source>
</evidence>
<dbReference type="SUPFAM" id="SSF52821">
    <property type="entry name" value="Rhodanese/Cell cycle control phosphatase"/>
    <property type="match status" value="1"/>
</dbReference>
<dbReference type="InterPro" id="IPR036873">
    <property type="entry name" value="Rhodanese-like_dom_sf"/>
</dbReference>
<keyword evidence="3" id="KW-1185">Reference proteome</keyword>